<gene>
    <name evidence="2" type="ORF">HNP48_006373</name>
</gene>
<sequence length="347" mass="37838">MPQPNLQIFFDGLNEATPDMACYDPEQPWFAQVTVANANNKANSPFGPGDFDVKQPTAKAGGFQVSFEVFKGQTASTGTLHMLAPFSVDGLDAHPDGNVYMKSFSMQLPKGMPKDDLGAKHGFRFKADVYLAVPESNEDDNTFTWETAQTPKLAPIALPDKPTPPNPFSNLKFIDFKAVPGSRRELDVLVKNVGSETSYQLELRLSIMGSPTPRSPTGSVLETASANSTNIPSEGATWVRFKAQTDFVVARADLPARKFRALQAEPGARRFRQVQAGSSSAKGLAGKTIPRFLVVDKDFDFLPLKPFFILLVNEMRSEKVAFGENPVGGGKQQGKGDKPIAIPRKDR</sequence>
<dbReference type="RefSeq" id="WP_184864893.1">
    <property type="nucleotide sequence ID" value="NZ_JACHLK010000021.1"/>
</dbReference>
<dbReference type="EMBL" id="JACHLK010000021">
    <property type="protein sequence ID" value="MBB6563649.1"/>
    <property type="molecule type" value="Genomic_DNA"/>
</dbReference>
<feature type="region of interest" description="Disordered" evidence="1">
    <location>
        <begin position="322"/>
        <end position="347"/>
    </location>
</feature>
<evidence type="ECO:0000313" key="3">
    <source>
        <dbReference type="Proteomes" id="UP000575083"/>
    </source>
</evidence>
<evidence type="ECO:0000313" key="2">
    <source>
        <dbReference type="EMBL" id="MBB6563649.1"/>
    </source>
</evidence>
<name>A0A7X0PKX2_9BURK</name>
<protein>
    <submittedName>
        <fullName evidence="2">Uncharacterized protein</fullName>
    </submittedName>
</protein>
<feature type="compositionally biased region" description="Basic and acidic residues" evidence="1">
    <location>
        <begin position="334"/>
        <end position="347"/>
    </location>
</feature>
<proteinExistence type="predicted"/>
<evidence type="ECO:0000256" key="1">
    <source>
        <dbReference type="SAM" id="MobiDB-lite"/>
    </source>
</evidence>
<organism evidence="2 3">
    <name type="scientific">Acidovorax soli</name>
    <dbReference type="NCBI Taxonomy" id="592050"/>
    <lineage>
        <taxon>Bacteria</taxon>
        <taxon>Pseudomonadati</taxon>
        <taxon>Pseudomonadota</taxon>
        <taxon>Betaproteobacteria</taxon>
        <taxon>Burkholderiales</taxon>
        <taxon>Comamonadaceae</taxon>
        <taxon>Acidovorax</taxon>
    </lineage>
</organism>
<accession>A0A7X0PKX2</accession>
<dbReference type="AlphaFoldDB" id="A0A7X0PKX2"/>
<reference evidence="2 3" key="1">
    <citation type="submission" date="2020-08" db="EMBL/GenBank/DDBJ databases">
        <title>Functional genomics of gut bacteria from endangered species of beetles.</title>
        <authorList>
            <person name="Carlos-Shanley C."/>
        </authorList>
    </citation>
    <scope>NUCLEOTIDE SEQUENCE [LARGE SCALE GENOMIC DNA]</scope>
    <source>
        <strain evidence="2 3">S00198</strain>
    </source>
</reference>
<comment type="caution">
    <text evidence="2">The sequence shown here is derived from an EMBL/GenBank/DDBJ whole genome shotgun (WGS) entry which is preliminary data.</text>
</comment>
<keyword evidence="3" id="KW-1185">Reference proteome</keyword>
<dbReference type="Proteomes" id="UP000575083">
    <property type="component" value="Unassembled WGS sequence"/>
</dbReference>